<dbReference type="EMBL" id="VSSQ01000021">
    <property type="protein sequence ID" value="MPL63315.1"/>
    <property type="molecule type" value="Genomic_DNA"/>
</dbReference>
<dbReference type="AlphaFoldDB" id="A0A644T8P1"/>
<accession>A0A644T8P1</accession>
<name>A0A644T8P1_9ZZZZ</name>
<protein>
    <recommendedName>
        <fullName evidence="3">C4-type zinc ribbon domain-containing protein</fullName>
    </recommendedName>
</protein>
<comment type="caution">
    <text evidence="2">The sequence shown here is derived from an EMBL/GenBank/DDBJ whole genome shotgun (WGS) entry which is preliminary data.</text>
</comment>
<keyword evidence="1" id="KW-0175">Coiled coil</keyword>
<feature type="coiled-coil region" evidence="1">
    <location>
        <begin position="41"/>
        <end position="82"/>
    </location>
</feature>
<dbReference type="Gene3D" id="1.10.287.1490">
    <property type="match status" value="1"/>
</dbReference>
<evidence type="ECO:0000313" key="2">
    <source>
        <dbReference type="EMBL" id="MPL63315.1"/>
    </source>
</evidence>
<gene>
    <name evidence="2" type="ORF">SDC9_08937</name>
</gene>
<proteinExistence type="predicted"/>
<evidence type="ECO:0008006" key="3">
    <source>
        <dbReference type="Google" id="ProtNLM"/>
    </source>
</evidence>
<sequence length="236" mass="27599">MMREQLQMLWDLQTYEESKAAILQKKQMISSEGLKKTWQDIATINNRIMEEETRVTAYNNQSEKLETTLMDITQQLKKLEVQLYGSGLKNMKEMSQLRSKYDALKANVLLREDELLERMEKCDEFTKLIVSLNEQLGRKKGLHEDTQRSTMIDITAMDKTIADIDNQIISCRLKIDKELLSKYIELKRTMEKPIAKLKKEYCGGCHRSLPITKVEMARIRTVCCDYCGRILISEKM</sequence>
<reference evidence="2" key="1">
    <citation type="submission" date="2019-08" db="EMBL/GenBank/DDBJ databases">
        <authorList>
            <person name="Kucharzyk K."/>
            <person name="Murdoch R.W."/>
            <person name="Higgins S."/>
            <person name="Loffler F."/>
        </authorList>
    </citation>
    <scope>NUCLEOTIDE SEQUENCE</scope>
</reference>
<evidence type="ECO:0000256" key="1">
    <source>
        <dbReference type="SAM" id="Coils"/>
    </source>
</evidence>
<organism evidence="2">
    <name type="scientific">bioreactor metagenome</name>
    <dbReference type="NCBI Taxonomy" id="1076179"/>
    <lineage>
        <taxon>unclassified sequences</taxon>
        <taxon>metagenomes</taxon>
        <taxon>ecological metagenomes</taxon>
    </lineage>
</organism>